<dbReference type="VEuPathDB" id="FungiDB:An16g00270"/>
<reference evidence="1" key="2">
    <citation type="submission" date="2025-08" db="UniProtKB">
        <authorList>
            <consortium name="RefSeq"/>
        </authorList>
    </citation>
    <scope>IDENTIFICATION</scope>
</reference>
<evidence type="ECO:0000313" key="1">
    <source>
        <dbReference type="RefSeq" id="XP_059602670.1"/>
    </source>
</evidence>
<name>A0AAJ8BUU3_ASPNG</name>
<reference evidence="1" key="1">
    <citation type="submission" date="2025-02" db="EMBL/GenBank/DDBJ databases">
        <authorList>
            <consortium name="NCBI Genome Project"/>
        </authorList>
    </citation>
    <scope>NUCLEOTIDE SEQUENCE</scope>
</reference>
<dbReference type="AlphaFoldDB" id="A0AAJ8BUU3"/>
<accession>A0AAJ8BUU3</accession>
<gene>
    <name evidence="1" type="ORF">An16g00270</name>
</gene>
<dbReference type="RefSeq" id="XP_059602670.1">
    <property type="nucleotide sequence ID" value="XM_059744860.1"/>
</dbReference>
<dbReference type="KEGG" id="ang:An16g00270"/>
<protein>
    <submittedName>
        <fullName evidence="1">Uncharacterized protein</fullName>
    </submittedName>
</protein>
<organism evidence="1">
    <name type="scientific">Aspergillus niger</name>
    <dbReference type="NCBI Taxonomy" id="5061"/>
    <lineage>
        <taxon>Eukaryota</taxon>
        <taxon>Fungi</taxon>
        <taxon>Dikarya</taxon>
        <taxon>Ascomycota</taxon>
        <taxon>Pezizomycotina</taxon>
        <taxon>Eurotiomycetes</taxon>
        <taxon>Eurotiomycetidae</taxon>
        <taxon>Eurotiales</taxon>
        <taxon>Aspergillaceae</taxon>
        <taxon>Aspergillus</taxon>
        <taxon>Aspergillus subgen. Circumdati</taxon>
    </lineage>
</organism>
<dbReference type="GeneID" id="84593291"/>
<sequence>MTYTERTLRSLMSEIRHQIDGMEKKSGCPNWVLKLLVHRLEVTVAMRSLGGLAGGRLCDTWTGTLGILISHPELHISVESSHGPLERLSRLATFRKAKTLSIDGSIFLNLVSAPNNWTGMQVGSIDVSRVTGSATLMQTLLRDGPLSAYQPA</sequence>
<proteinExistence type="predicted"/>